<accession>A0A516KE73</accession>
<feature type="domain" description="DUF4367" evidence="2">
    <location>
        <begin position="84"/>
        <end position="196"/>
    </location>
</feature>
<dbReference type="AlphaFoldDB" id="A0A516KE73"/>
<keyword evidence="1" id="KW-1133">Transmembrane helix</keyword>
<evidence type="ECO:0000259" key="2">
    <source>
        <dbReference type="Pfam" id="PF14285"/>
    </source>
</evidence>
<dbReference type="Pfam" id="PF14285">
    <property type="entry name" value="DUF4367"/>
    <property type="match status" value="1"/>
</dbReference>
<dbReference type="InterPro" id="IPR025377">
    <property type="entry name" value="DUF4367"/>
</dbReference>
<dbReference type="EMBL" id="CP041666">
    <property type="protein sequence ID" value="QDP39616.1"/>
    <property type="molecule type" value="Genomic_DNA"/>
</dbReference>
<name>A0A516KE73_9BACI</name>
<organism evidence="3 4">
    <name type="scientific">Radiobacillus deserti</name>
    <dbReference type="NCBI Taxonomy" id="2594883"/>
    <lineage>
        <taxon>Bacteria</taxon>
        <taxon>Bacillati</taxon>
        <taxon>Bacillota</taxon>
        <taxon>Bacilli</taxon>
        <taxon>Bacillales</taxon>
        <taxon>Bacillaceae</taxon>
        <taxon>Radiobacillus</taxon>
    </lineage>
</organism>
<feature type="transmembrane region" description="Helical" evidence="1">
    <location>
        <begin position="37"/>
        <end position="53"/>
    </location>
</feature>
<gene>
    <name evidence="3" type="ORF">FN924_05145</name>
</gene>
<reference evidence="3 4" key="1">
    <citation type="submission" date="2019-07" db="EMBL/GenBank/DDBJ databases">
        <authorList>
            <person name="Li J."/>
        </authorList>
    </citation>
    <scope>NUCLEOTIDE SEQUENCE [LARGE SCALE GENOMIC DNA]</scope>
    <source>
        <strain evidence="3 4">TKL69</strain>
    </source>
</reference>
<evidence type="ECO:0000256" key="1">
    <source>
        <dbReference type="SAM" id="Phobius"/>
    </source>
</evidence>
<sequence>MRLEKYYFFTRNKSGCSSVYVNRESCRTRGGEMSKRYLIVIMIGLLSICLFACQQQQTMPDGYYPYDKEKVKSAIQDLSFQPKIPSYLPMETAIVVSDHFTTLETNNEALDVSFYTVDNDLLSIQMVDGQLEQEEQMTQNSTVQISGEVDGSYTENRFAQTLYWEEEGITYKLMYRNNKDSSNPMPKDKLIKVAQSFQS</sequence>
<evidence type="ECO:0000313" key="3">
    <source>
        <dbReference type="EMBL" id="QDP39616.1"/>
    </source>
</evidence>
<proteinExistence type="predicted"/>
<keyword evidence="1" id="KW-0472">Membrane</keyword>
<keyword evidence="1" id="KW-0812">Transmembrane</keyword>
<evidence type="ECO:0000313" key="4">
    <source>
        <dbReference type="Proteomes" id="UP000315215"/>
    </source>
</evidence>
<dbReference type="KEGG" id="aqt:FN924_05145"/>
<keyword evidence="4" id="KW-1185">Reference proteome</keyword>
<dbReference type="Proteomes" id="UP000315215">
    <property type="component" value="Chromosome"/>
</dbReference>
<protein>
    <submittedName>
        <fullName evidence="3">DUF4367 domain-containing protein</fullName>
    </submittedName>
</protein>